<feature type="non-terminal residue" evidence="3">
    <location>
        <position position="902"/>
    </location>
</feature>
<comment type="caution">
    <text evidence="3">The sequence shown here is derived from an EMBL/GenBank/DDBJ whole genome shotgun (WGS) entry which is preliminary data.</text>
</comment>
<dbReference type="Gene3D" id="2.120.10.30">
    <property type="entry name" value="TolB, C-terminal domain"/>
    <property type="match status" value="2"/>
</dbReference>
<reference evidence="3" key="1">
    <citation type="journal article" date="2020" name="mSystems">
        <title>Genome- and Community-Level Interaction Insights into Carbon Utilization and Element Cycling Functions of Hydrothermarchaeota in Hydrothermal Sediment.</title>
        <authorList>
            <person name="Zhou Z."/>
            <person name="Liu Y."/>
            <person name="Xu W."/>
            <person name="Pan J."/>
            <person name="Luo Z.H."/>
            <person name="Li M."/>
        </authorList>
    </citation>
    <scope>NUCLEOTIDE SEQUENCE [LARGE SCALE GENOMIC DNA]</scope>
    <source>
        <strain evidence="3">SpSt-1217</strain>
    </source>
</reference>
<evidence type="ECO:0000256" key="1">
    <source>
        <dbReference type="ARBA" id="ARBA00009820"/>
    </source>
</evidence>
<comment type="similarity">
    <text evidence="1">Belongs to the TolB family.</text>
</comment>
<proteinExistence type="inferred from homology"/>
<sequence>MADRKPEDGAMKKKYFRVLFIASILLQFWPTTVFSQYFGRNKPSYRTFNYDAIYTPNFEIYHYFKNDTFITQFAEWSEEWYAMHQGIFRDTIRERNPLILYTNHSDFQQTRAVGGIIGTTTGGVTESLKNRVVMPVAPTLAQTDHVLGHELVHAFQFNKLLHSDSISGSSLNNIPLWMIEGMAEYFSIGSVDPNTAMWMRDALVNDDFPTLKQLSTESKYFPYRYGHAFWAMIGKTWGDSLIMPIFSHTARYGLDNALDSLLGFKSETFSGLWKNAMEMYYGNFIDDSLTYVAGNKIISQENSGRLNLSPSLSPDGKHLAFFSEKDVFTLDLFLANAETGKIIRKLSSVTRNHEIDDFSFNESAGTWSPDSRKFAFVIFKKGKNRLAVVDVRRARITDEIELGNIVSFSNPEWSPNGRYIVFSGLVEGIGDLYLYDLRNENITRLTDGFSSKIHPAWSPDGNYIVYVDEEINSDRKTKKFSTSLKIIDIRTKEIQNLEVFPGADNLNPRFSHDGKTIYFLSNSDGFRNLFAYDLESDKVFRLTRFKTGISGLTPFSPAMSAAIGRDLVAYTYYNNNSYEIYTATSDDFRYVEVDKSHVDFEPGTLPPLNHNYSNIVDAALYKRWEKDTQLHPDSINRVPYNPKFKLDYISNSAGVGVSTGGRYNTTNMAGSVSMIFSDMVGNNQLYSILALNGEIYDFGGQVAYINQSRKFNWGLSASHVPYRYGDMFFRRDTLSFRSKDSEDTYKVPVTDLVLDYIRMFEDNISFFTYHALSQTRRIEAGASKAWYYYRIDRYHNYYDDFGFSVAYNKEKMPAPDGNNYQKIDMAYVTDNSYFGMTAPMRGHRARYQIEKYFGAVDFFTGLLDYRKYFFINPVTLAFRGYHYGRYGKGSETDIVSPIYLGY</sequence>
<evidence type="ECO:0000313" key="3">
    <source>
        <dbReference type="EMBL" id="HDR51272.1"/>
    </source>
</evidence>
<dbReference type="InterPro" id="IPR013979">
    <property type="entry name" value="TIF_beta_prop-like"/>
</dbReference>
<dbReference type="AlphaFoldDB" id="A0A831LRF7"/>
<organism evidence="3">
    <name type="scientific">Mariniphaga anaerophila</name>
    <dbReference type="NCBI Taxonomy" id="1484053"/>
    <lineage>
        <taxon>Bacteria</taxon>
        <taxon>Pseudomonadati</taxon>
        <taxon>Bacteroidota</taxon>
        <taxon>Bacteroidia</taxon>
        <taxon>Marinilabiliales</taxon>
        <taxon>Prolixibacteraceae</taxon>
        <taxon>Mariniphaga</taxon>
    </lineage>
</organism>
<dbReference type="Pfam" id="PF08662">
    <property type="entry name" value="eIF2A"/>
    <property type="match status" value="1"/>
</dbReference>
<protein>
    <submittedName>
        <fullName evidence="3">TolB protein</fullName>
    </submittedName>
</protein>
<accession>A0A831LRF7</accession>
<name>A0A831LRF7_9BACT</name>
<evidence type="ECO:0000259" key="2">
    <source>
        <dbReference type="Pfam" id="PF08662"/>
    </source>
</evidence>
<dbReference type="SUPFAM" id="SSF82171">
    <property type="entry name" value="DPP6 N-terminal domain-like"/>
    <property type="match status" value="1"/>
</dbReference>
<gene>
    <name evidence="3" type="ORF">ENN90_06585</name>
</gene>
<dbReference type="PANTHER" id="PTHR36842">
    <property type="entry name" value="PROTEIN TOLB HOMOLOG"/>
    <property type="match status" value="1"/>
</dbReference>
<dbReference type="InterPro" id="IPR011042">
    <property type="entry name" value="6-blade_b-propeller_TolB-like"/>
</dbReference>
<dbReference type="InterPro" id="IPR011659">
    <property type="entry name" value="WD40"/>
</dbReference>
<dbReference type="PANTHER" id="PTHR36842:SF1">
    <property type="entry name" value="PROTEIN TOLB"/>
    <property type="match status" value="1"/>
</dbReference>
<dbReference type="Pfam" id="PF07676">
    <property type="entry name" value="PD40"/>
    <property type="match status" value="2"/>
</dbReference>
<dbReference type="Proteomes" id="UP000886047">
    <property type="component" value="Unassembled WGS sequence"/>
</dbReference>
<feature type="domain" description="Translation initiation factor beta propellor-like" evidence="2">
    <location>
        <begin position="365"/>
        <end position="465"/>
    </location>
</feature>
<dbReference type="EMBL" id="DSDK01000359">
    <property type="protein sequence ID" value="HDR51272.1"/>
    <property type="molecule type" value="Genomic_DNA"/>
</dbReference>